<name>A0A1M6NMJ4_9FIRM</name>
<dbReference type="AlphaFoldDB" id="A0A1M6NMJ4"/>
<keyword evidence="2" id="KW-1185">Reference proteome</keyword>
<dbReference type="EMBL" id="FRAH01000011">
    <property type="protein sequence ID" value="SHJ96913.1"/>
    <property type="molecule type" value="Genomic_DNA"/>
</dbReference>
<organism evidence="1 2">
    <name type="scientific">Anaerotignum lactatifermentans DSM 14214</name>
    <dbReference type="NCBI Taxonomy" id="1121323"/>
    <lineage>
        <taxon>Bacteria</taxon>
        <taxon>Bacillati</taxon>
        <taxon>Bacillota</taxon>
        <taxon>Clostridia</taxon>
        <taxon>Lachnospirales</taxon>
        <taxon>Anaerotignaceae</taxon>
        <taxon>Anaerotignum</taxon>
    </lineage>
</organism>
<protein>
    <submittedName>
        <fullName evidence="1">Mobilisation protein (MobC)</fullName>
    </submittedName>
</protein>
<proteinExistence type="predicted"/>
<accession>A0A1M6NMJ4</accession>
<evidence type="ECO:0000313" key="2">
    <source>
        <dbReference type="Proteomes" id="UP000183975"/>
    </source>
</evidence>
<gene>
    <name evidence="1" type="ORF">SAMN02745138_00886</name>
</gene>
<dbReference type="Proteomes" id="UP000183975">
    <property type="component" value="Unassembled WGS sequence"/>
</dbReference>
<evidence type="ECO:0000313" key="1">
    <source>
        <dbReference type="EMBL" id="SHJ96913.1"/>
    </source>
</evidence>
<sequence length="114" mass="13248">MSAKKRKRDVPVLFWVSDAEMEAIQQKMAQFGTKNLSAYLRKMAVDGYVVQLDLPELKELVSLLRRSSNNLNQLTRRVHETGRIYDADLEDIAQRQEQLWEGVKEILTQLSRLS</sequence>
<dbReference type="OrthoDB" id="9804743at2"/>
<dbReference type="RefSeq" id="WP_002578491.1">
    <property type="nucleotide sequence ID" value="NZ_FRAH01000011.1"/>
</dbReference>
<dbReference type="InterPro" id="IPR053842">
    <property type="entry name" value="NikA-like"/>
</dbReference>
<dbReference type="Pfam" id="PF21983">
    <property type="entry name" value="NikA-like"/>
    <property type="match status" value="1"/>
</dbReference>
<reference evidence="1 2" key="1">
    <citation type="submission" date="2016-11" db="EMBL/GenBank/DDBJ databases">
        <authorList>
            <person name="Jaros S."/>
            <person name="Januszkiewicz K."/>
            <person name="Wedrychowicz H."/>
        </authorList>
    </citation>
    <scope>NUCLEOTIDE SEQUENCE [LARGE SCALE GENOMIC DNA]</scope>
    <source>
        <strain evidence="1 2">DSM 14214</strain>
    </source>
</reference>